<feature type="region of interest" description="Disordered" evidence="1">
    <location>
        <begin position="1"/>
        <end position="47"/>
    </location>
</feature>
<keyword evidence="3" id="KW-1185">Reference proteome</keyword>
<dbReference type="EMBL" id="VSRR010125732">
    <property type="protein sequence ID" value="MPD01094.1"/>
    <property type="molecule type" value="Genomic_DNA"/>
</dbReference>
<dbReference type="AlphaFoldDB" id="A0A5B7K388"/>
<evidence type="ECO:0000313" key="2">
    <source>
        <dbReference type="EMBL" id="MPD01094.1"/>
    </source>
</evidence>
<evidence type="ECO:0000256" key="1">
    <source>
        <dbReference type="SAM" id="MobiDB-lite"/>
    </source>
</evidence>
<gene>
    <name evidence="2" type="ORF">E2C01_096606</name>
</gene>
<name>A0A5B7K388_PORTR</name>
<accession>A0A5B7K388</accession>
<comment type="caution">
    <text evidence="2">The sequence shown here is derived from an EMBL/GenBank/DDBJ whole genome shotgun (WGS) entry which is preliminary data.</text>
</comment>
<sequence>MQEQRASLQEEEEPAFAGVGRGSGLLEHSKTGRGAGRRPAAFALPCA</sequence>
<organism evidence="2 3">
    <name type="scientific">Portunus trituberculatus</name>
    <name type="common">Swimming crab</name>
    <name type="synonym">Neptunus trituberculatus</name>
    <dbReference type="NCBI Taxonomy" id="210409"/>
    <lineage>
        <taxon>Eukaryota</taxon>
        <taxon>Metazoa</taxon>
        <taxon>Ecdysozoa</taxon>
        <taxon>Arthropoda</taxon>
        <taxon>Crustacea</taxon>
        <taxon>Multicrustacea</taxon>
        <taxon>Malacostraca</taxon>
        <taxon>Eumalacostraca</taxon>
        <taxon>Eucarida</taxon>
        <taxon>Decapoda</taxon>
        <taxon>Pleocyemata</taxon>
        <taxon>Brachyura</taxon>
        <taxon>Eubrachyura</taxon>
        <taxon>Portunoidea</taxon>
        <taxon>Portunidae</taxon>
        <taxon>Portuninae</taxon>
        <taxon>Portunus</taxon>
    </lineage>
</organism>
<protein>
    <submittedName>
        <fullName evidence="2">Uncharacterized protein</fullName>
    </submittedName>
</protein>
<evidence type="ECO:0000313" key="3">
    <source>
        <dbReference type="Proteomes" id="UP000324222"/>
    </source>
</evidence>
<dbReference type="Proteomes" id="UP000324222">
    <property type="component" value="Unassembled WGS sequence"/>
</dbReference>
<reference evidence="2 3" key="1">
    <citation type="submission" date="2019-05" db="EMBL/GenBank/DDBJ databases">
        <title>Another draft genome of Portunus trituberculatus and its Hox gene families provides insights of decapod evolution.</title>
        <authorList>
            <person name="Jeong J.-H."/>
            <person name="Song I."/>
            <person name="Kim S."/>
            <person name="Choi T."/>
            <person name="Kim D."/>
            <person name="Ryu S."/>
            <person name="Kim W."/>
        </authorList>
    </citation>
    <scope>NUCLEOTIDE SEQUENCE [LARGE SCALE GENOMIC DNA]</scope>
    <source>
        <tissue evidence="2">Muscle</tissue>
    </source>
</reference>
<proteinExistence type="predicted"/>